<feature type="domain" description="YknX-like C-terminal permuted SH3-like" evidence="4">
    <location>
        <begin position="358"/>
        <end position="416"/>
    </location>
</feature>
<accession>A0A832DLG3</accession>
<dbReference type="PANTHER" id="PTHR30469">
    <property type="entry name" value="MULTIDRUG RESISTANCE PROTEIN MDTA"/>
    <property type="match status" value="1"/>
</dbReference>
<evidence type="ECO:0000313" key="6">
    <source>
        <dbReference type="EMBL" id="HGT46896.1"/>
    </source>
</evidence>
<sequence>MANGKTKSKKKLFIFGGLGLLLVILLVVVFAAGSKEEIILVTTEKVEKRTITQTVAATGTIEPEFKVVITPEVTGEIIELPVKEGDYVKKGQLLIRIKGDQYKAQKEQIEAGLQSARASLKIREAELQKITADFNRIKELHTKKLASDAEREAAEANYLTAKASYDVAVANVLQNEARLKEILEALYKTTIYSPMEGVITSLNVELGERVLGSNFTQGTELMTVSDLKNIEAVVEVDENDVVLISKGDTAIVKVDAFKDKEFKGVVTQIGNSAKTKGLGTQEQVVNFEVRIKLLNPDEKLRPGMSCTADIQTETVTDVLAVPIQSVTIRTKTTEKKTDEGEQDAVVERKNSDRNGKPKEIVFIVENGKAKSVEVTTGISDADYIEIKSGLKGGEEVVSGSYRAISRELQDGSKVRVEEKRKTAVTKK</sequence>
<dbReference type="InterPro" id="IPR058637">
    <property type="entry name" value="YknX-like_C"/>
</dbReference>
<dbReference type="Gene3D" id="2.40.30.170">
    <property type="match status" value="1"/>
</dbReference>
<evidence type="ECO:0000256" key="1">
    <source>
        <dbReference type="ARBA" id="ARBA00009477"/>
    </source>
</evidence>
<evidence type="ECO:0000256" key="2">
    <source>
        <dbReference type="SAM" id="MobiDB-lite"/>
    </source>
</evidence>
<proteinExistence type="inferred from homology"/>
<comment type="similarity">
    <text evidence="1">Belongs to the membrane fusion protein (MFP) (TC 8.A.1) family.</text>
</comment>
<dbReference type="GO" id="GO:0015562">
    <property type="term" value="F:efflux transmembrane transporter activity"/>
    <property type="evidence" value="ECO:0007669"/>
    <property type="project" value="TreeGrafter"/>
</dbReference>
<dbReference type="Pfam" id="PF25990">
    <property type="entry name" value="Beta-barrel_YknX"/>
    <property type="match status" value="1"/>
</dbReference>
<dbReference type="Pfam" id="PF25917">
    <property type="entry name" value="BSH_RND"/>
    <property type="match status" value="1"/>
</dbReference>
<dbReference type="Gene3D" id="2.40.420.20">
    <property type="match status" value="1"/>
</dbReference>
<dbReference type="Pfam" id="PF25989">
    <property type="entry name" value="YknX_C"/>
    <property type="match status" value="1"/>
</dbReference>
<feature type="region of interest" description="Disordered" evidence="2">
    <location>
        <begin position="332"/>
        <end position="351"/>
    </location>
</feature>
<dbReference type="AlphaFoldDB" id="A0A832DLG3"/>
<evidence type="ECO:0000259" key="5">
    <source>
        <dbReference type="Pfam" id="PF25990"/>
    </source>
</evidence>
<feature type="domain" description="Multidrug resistance protein MdtA-like barrel-sandwich hybrid" evidence="3">
    <location>
        <begin position="66"/>
        <end position="211"/>
    </location>
</feature>
<organism evidence="6">
    <name type="scientific">Ignavibacterium album</name>
    <dbReference type="NCBI Taxonomy" id="591197"/>
    <lineage>
        <taxon>Bacteria</taxon>
        <taxon>Pseudomonadati</taxon>
        <taxon>Ignavibacteriota</taxon>
        <taxon>Ignavibacteria</taxon>
        <taxon>Ignavibacteriales</taxon>
        <taxon>Ignavibacteriaceae</taxon>
        <taxon>Ignavibacterium</taxon>
    </lineage>
</organism>
<dbReference type="NCBIfam" id="TIGR01730">
    <property type="entry name" value="RND_mfp"/>
    <property type="match status" value="1"/>
</dbReference>
<protein>
    <submittedName>
        <fullName evidence="6">Efflux RND transporter periplasmic adaptor subunit</fullName>
    </submittedName>
</protein>
<dbReference type="EMBL" id="DSVI01000004">
    <property type="protein sequence ID" value="HGT46896.1"/>
    <property type="molecule type" value="Genomic_DNA"/>
</dbReference>
<evidence type="ECO:0000259" key="3">
    <source>
        <dbReference type="Pfam" id="PF25917"/>
    </source>
</evidence>
<reference evidence="6" key="1">
    <citation type="journal article" date="2020" name="mSystems">
        <title>Genome- and Community-Level Interaction Insights into Carbon Utilization and Element Cycling Functions of Hydrothermarchaeota in Hydrothermal Sediment.</title>
        <authorList>
            <person name="Zhou Z."/>
            <person name="Liu Y."/>
            <person name="Xu W."/>
            <person name="Pan J."/>
            <person name="Luo Z.H."/>
            <person name="Li M."/>
        </authorList>
    </citation>
    <scope>NUCLEOTIDE SEQUENCE [LARGE SCALE GENOMIC DNA]</scope>
    <source>
        <strain evidence="6">SpSt-500</strain>
    </source>
</reference>
<feature type="domain" description="YknX-like beta-barrel" evidence="5">
    <location>
        <begin position="235"/>
        <end position="310"/>
    </location>
</feature>
<gene>
    <name evidence="6" type="ORF">ENS56_02560</name>
</gene>
<comment type="caution">
    <text evidence="6">The sequence shown here is derived from an EMBL/GenBank/DDBJ whole genome shotgun (WGS) entry which is preliminary data.</text>
</comment>
<dbReference type="InterPro" id="IPR058625">
    <property type="entry name" value="MdtA-like_BSH"/>
</dbReference>
<dbReference type="InterPro" id="IPR058636">
    <property type="entry name" value="Beta-barrel_YknX"/>
</dbReference>
<evidence type="ECO:0000259" key="4">
    <source>
        <dbReference type="Pfam" id="PF25989"/>
    </source>
</evidence>
<name>A0A832DLG3_9BACT</name>
<dbReference type="SUPFAM" id="SSF111369">
    <property type="entry name" value="HlyD-like secretion proteins"/>
    <property type="match status" value="1"/>
</dbReference>
<dbReference type="PRINTS" id="PR01490">
    <property type="entry name" value="RTXTOXIND"/>
</dbReference>
<dbReference type="Gene3D" id="2.40.50.100">
    <property type="match status" value="1"/>
</dbReference>
<dbReference type="Gene3D" id="1.10.287.470">
    <property type="entry name" value="Helix hairpin bin"/>
    <property type="match status" value="1"/>
</dbReference>
<dbReference type="GO" id="GO:1990281">
    <property type="term" value="C:efflux pump complex"/>
    <property type="evidence" value="ECO:0007669"/>
    <property type="project" value="TreeGrafter"/>
</dbReference>
<dbReference type="InterPro" id="IPR006143">
    <property type="entry name" value="RND_pump_MFP"/>
</dbReference>
<dbReference type="PANTHER" id="PTHR30469:SF33">
    <property type="entry name" value="SLR1207 PROTEIN"/>
    <property type="match status" value="1"/>
</dbReference>